<evidence type="ECO:0000313" key="3">
    <source>
        <dbReference type="Proteomes" id="UP001549920"/>
    </source>
</evidence>
<comment type="caution">
    <text evidence="2">The sequence shown here is derived from an EMBL/GenBank/DDBJ whole genome shotgun (WGS) entry which is preliminary data.</text>
</comment>
<dbReference type="Pfam" id="PF03732">
    <property type="entry name" value="Retrotrans_gag"/>
    <property type="match status" value="1"/>
</dbReference>
<protein>
    <recommendedName>
        <fullName evidence="1">Retrotransposon gag domain-containing protein</fullName>
    </recommendedName>
</protein>
<organism evidence="2 3">
    <name type="scientific">Loxostege sticticalis</name>
    <name type="common">Beet webworm moth</name>
    <dbReference type="NCBI Taxonomy" id="481309"/>
    <lineage>
        <taxon>Eukaryota</taxon>
        <taxon>Metazoa</taxon>
        <taxon>Ecdysozoa</taxon>
        <taxon>Arthropoda</taxon>
        <taxon>Hexapoda</taxon>
        <taxon>Insecta</taxon>
        <taxon>Pterygota</taxon>
        <taxon>Neoptera</taxon>
        <taxon>Endopterygota</taxon>
        <taxon>Lepidoptera</taxon>
        <taxon>Glossata</taxon>
        <taxon>Ditrysia</taxon>
        <taxon>Pyraloidea</taxon>
        <taxon>Crambidae</taxon>
        <taxon>Pyraustinae</taxon>
        <taxon>Loxostege</taxon>
    </lineage>
</organism>
<gene>
    <name evidence="2" type="ORF">ABMA27_005266</name>
</gene>
<name>A0ABR3HIK8_LOXSC</name>
<dbReference type="Proteomes" id="UP001549920">
    <property type="component" value="Unassembled WGS sequence"/>
</dbReference>
<accession>A0ABR3HIK8</accession>
<dbReference type="EMBL" id="JBEUOH010000018">
    <property type="protein sequence ID" value="KAL0870233.1"/>
    <property type="molecule type" value="Genomic_DNA"/>
</dbReference>
<reference evidence="2 3" key="1">
    <citation type="submission" date="2024-06" db="EMBL/GenBank/DDBJ databases">
        <title>A chromosome-level genome assembly of beet webworm, Loxostege sticticalis.</title>
        <authorList>
            <person name="Zhang Y."/>
        </authorList>
    </citation>
    <scope>NUCLEOTIDE SEQUENCE [LARGE SCALE GENOMIC DNA]</scope>
    <source>
        <strain evidence="2">AQ026</strain>
        <tissue evidence="2">Whole body</tissue>
    </source>
</reference>
<proteinExistence type="predicted"/>
<keyword evidence="3" id="KW-1185">Reference proteome</keyword>
<evidence type="ECO:0000259" key="1">
    <source>
        <dbReference type="Pfam" id="PF03732"/>
    </source>
</evidence>
<feature type="domain" description="Retrotransposon gag" evidence="1">
    <location>
        <begin position="206"/>
        <end position="294"/>
    </location>
</feature>
<evidence type="ECO:0000313" key="2">
    <source>
        <dbReference type="EMBL" id="KAL0870233.1"/>
    </source>
</evidence>
<dbReference type="InterPro" id="IPR005162">
    <property type="entry name" value="Retrotrans_gag_dom"/>
</dbReference>
<dbReference type="PANTHER" id="PTHR33223">
    <property type="entry name" value="CCHC-TYPE DOMAIN-CONTAINING PROTEIN"/>
    <property type="match status" value="1"/>
</dbReference>
<dbReference type="PANTHER" id="PTHR33223:SF6">
    <property type="entry name" value="CCHC-TYPE DOMAIN-CONTAINING PROTEIN"/>
    <property type="match status" value="1"/>
</dbReference>
<sequence>MATYPIKFFLLNKTELTYEVLIRGEEPASTVLELRKQINKLTPLIPTSDICESGLDPETDIDGVTTSLSELSSRTKSLEEKFDNNLLQRTIALSNHLYHRIKRIDCSDTKIADKVKVAFKTLNTFMNKINMINKSDEPVCEPVEVVPQSTLTSDKDPNVPVHCDRSHINDLQKIKFNGKSCVHAFKQRVEEYRTARNISSSKLLSYATEIFTGDALHWYRSIKSSVTTWDELVALLIEDFSQFDFDYRLLSEIRNRTQGDTENITIYFAKMTELFSRLTNKISEQEKLSILMHNIRPCYASVLASNTSSIDTIENLKMVRTAVIIKLIKIKITLKILIMMNGKNGLQL</sequence>